<reference evidence="1" key="1">
    <citation type="submission" date="2023-04" db="EMBL/GenBank/DDBJ databases">
        <title>A chromosome-level genome assembly of the parasitoid wasp Eretmocerus hayati.</title>
        <authorList>
            <person name="Zhong Y."/>
            <person name="Liu S."/>
            <person name="Liu Y."/>
        </authorList>
    </citation>
    <scope>NUCLEOTIDE SEQUENCE</scope>
    <source>
        <strain evidence="1">ZJU_SS_LIU_2023</strain>
    </source>
</reference>
<dbReference type="EMBL" id="CM056743">
    <property type="protein sequence ID" value="KAJ8673935.1"/>
    <property type="molecule type" value="Genomic_DNA"/>
</dbReference>
<proteinExistence type="predicted"/>
<dbReference type="Proteomes" id="UP001239111">
    <property type="component" value="Chromosome 3"/>
</dbReference>
<name>A0ACC2NWK2_9HYME</name>
<evidence type="ECO:0000313" key="1">
    <source>
        <dbReference type="EMBL" id="KAJ8673935.1"/>
    </source>
</evidence>
<gene>
    <name evidence="1" type="ORF">QAD02_005197</name>
</gene>
<sequence>MHLTLAWLEVVAAAVLTFLVLATSWRSQWALRSRKCGKISEVSQNPVRRKYKTVQDVPGPLSLPIIGTSWIFFSFARYRMDKIHEAYQDMKNRFGSLCKQESYWNWPIISLFERNDIETILKRVSKYPLRPSQEIISHYRQSRSDRYANLGLVNEQGVTWQKLRATLTPELTGAKTILGFFPALNGVTDDFIDLIRSRRVGNAVIKFEELAHRMGLESTCMLMLGRHLGFLKPDSVGTLISNLAEAVRLHFLATRDAFYGFPFWKLYATSAYKNLTESEESIYNIISELIEESLKEHQHNAKDEDIEAVFLSILREKNLDIREKRAAIVDFIAAGIHTVGNTLVFLLHTVGRNPEVQERLRVEADSLAPPRCDITVDNLKDAKYIRAFITEVFRLLPTAPCIARILEEPAVLSGYHLKAGTVVLLQTWLAGLDDANFKDAKQCIPERWIRPEDYQPHSPQLVAPFGFGRRICPGKRFVEQALQLMVAKIIREFEIVADEELGLQFEYIMAPKGPVTLCFRDRVDAT</sequence>
<keyword evidence="2" id="KW-1185">Reference proteome</keyword>
<protein>
    <submittedName>
        <fullName evidence="1">Uncharacterized protein</fullName>
    </submittedName>
</protein>
<accession>A0ACC2NWK2</accession>
<organism evidence="1 2">
    <name type="scientific">Eretmocerus hayati</name>
    <dbReference type="NCBI Taxonomy" id="131215"/>
    <lineage>
        <taxon>Eukaryota</taxon>
        <taxon>Metazoa</taxon>
        <taxon>Ecdysozoa</taxon>
        <taxon>Arthropoda</taxon>
        <taxon>Hexapoda</taxon>
        <taxon>Insecta</taxon>
        <taxon>Pterygota</taxon>
        <taxon>Neoptera</taxon>
        <taxon>Endopterygota</taxon>
        <taxon>Hymenoptera</taxon>
        <taxon>Apocrita</taxon>
        <taxon>Proctotrupomorpha</taxon>
        <taxon>Chalcidoidea</taxon>
        <taxon>Aphelinidae</taxon>
        <taxon>Aphelininae</taxon>
        <taxon>Eretmocerus</taxon>
    </lineage>
</organism>
<evidence type="ECO:0000313" key="2">
    <source>
        <dbReference type="Proteomes" id="UP001239111"/>
    </source>
</evidence>
<comment type="caution">
    <text evidence="1">The sequence shown here is derived from an EMBL/GenBank/DDBJ whole genome shotgun (WGS) entry which is preliminary data.</text>
</comment>